<dbReference type="SMART" id="SM00220">
    <property type="entry name" value="S_TKc"/>
    <property type="match status" value="1"/>
</dbReference>
<feature type="binding site" evidence="4">
    <location>
        <position position="89"/>
    </location>
    <ligand>
        <name>ATP</name>
        <dbReference type="ChEBI" id="CHEBI:30616"/>
    </ligand>
</feature>
<evidence type="ECO:0000256" key="1">
    <source>
        <dbReference type="ARBA" id="ARBA00004167"/>
    </source>
</evidence>
<evidence type="ECO:0000256" key="4">
    <source>
        <dbReference type="PROSITE-ProRule" id="PRU10141"/>
    </source>
</evidence>
<name>A0ABT4A9L5_9BACT</name>
<dbReference type="InterPro" id="IPR011009">
    <property type="entry name" value="Kinase-like_dom_sf"/>
</dbReference>
<dbReference type="Gene3D" id="1.10.510.10">
    <property type="entry name" value="Transferase(Phosphotransferase) domain 1"/>
    <property type="match status" value="1"/>
</dbReference>
<dbReference type="RefSeq" id="WP_267537142.1">
    <property type="nucleotide sequence ID" value="NZ_JAPNKA010000001.1"/>
</dbReference>
<dbReference type="InterPro" id="IPR000719">
    <property type="entry name" value="Prot_kinase_dom"/>
</dbReference>
<dbReference type="SUPFAM" id="SSF52540">
    <property type="entry name" value="P-loop containing nucleoside triphosphate hydrolases"/>
    <property type="match status" value="1"/>
</dbReference>
<dbReference type="InterPro" id="IPR041664">
    <property type="entry name" value="AAA_16"/>
</dbReference>
<feature type="domain" description="Protein kinase" evidence="6">
    <location>
        <begin position="60"/>
        <end position="327"/>
    </location>
</feature>
<dbReference type="Proteomes" id="UP001207654">
    <property type="component" value="Unassembled WGS sequence"/>
</dbReference>
<dbReference type="PROSITE" id="PS00108">
    <property type="entry name" value="PROTEIN_KINASE_ST"/>
    <property type="match status" value="1"/>
</dbReference>
<dbReference type="CDD" id="cd07302">
    <property type="entry name" value="CHD"/>
    <property type="match status" value="1"/>
</dbReference>
<dbReference type="SUPFAM" id="SSF55073">
    <property type="entry name" value="Nucleotide cyclase"/>
    <property type="match status" value="1"/>
</dbReference>
<gene>
    <name evidence="7" type="ORF">OV287_28175</name>
</gene>
<dbReference type="Gene3D" id="3.40.50.300">
    <property type="entry name" value="P-loop containing nucleotide triphosphate hydrolases"/>
    <property type="match status" value="1"/>
</dbReference>
<evidence type="ECO:0000256" key="3">
    <source>
        <dbReference type="ARBA" id="ARBA00022840"/>
    </source>
</evidence>
<dbReference type="PANTHER" id="PTHR16305:SF28">
    <property type="entry name" value="GUANYLATE CYCLASE DOMAIN-CONTAINING PROTEIN"/>
    <property type="match status" value="1"/>
</dbReference>
<reference evidence="7 8" key="1">
    <citation type="submission" date="2022-11" db="EMBL/GenBank/DDBJ databases">
        <title>Minimal conservation of predation-associated metabolite biosynthetic gene clusters underscores biosynthetic potential of Myxococcota including descriptions for ten novel species: Archangium lansinium sp. nov., Myxococcus landrumus sp. nov., Nannocystis bai.</title>
        <authorList>
            <person name="Ahearne A."/>
            <person name="Stevens C."/>
            <person name="Phillips K."/>
        </authorList>
    </citation>
    <scope>NUCLEOTIDE SEQUENCE [LARGE SCALE GENOMIC DNA]</scope>
    <source>
        <strain evidence="7 8">MIWBW</strain>
    </source>
</reference>
<dbReference type="PANTHER" id="PTHR16305">
    <property type="entry name" value="TESTICULAR SOLUBLE ADENYLYL CYCLASE"/>
    <property type="match status" value="1"/>
</dbReference>
<evidence type="ECO:0000259" key="6">
    <source>
        <dbReference type="PROSITE" id="PS50011"/>
    </source>
</evidence>
<evidence type="ECO:0000313" key="8">
    <source>
        <dbReference type="Proteomes" id="UP001207654"/>
    </source>
</evidence>
<dbReference type="Gene3D" id="3.30.200.20">
    <property type="entry name" value="Phosphorylase Kinase, domain 1"/>
    <property type="match status" value="1"/>
</dbReference>
<dbReference type="Pfam" id="PF13191">
    <property type="entry name" value="AAA_16"/>
    <property type="match status" value="1"/>
</dbReference>
<keyword evidence="7" id="KW-0418">Kinase</keyword>
<comment type="subcellular location">
    <subcellularLocation>
        <location evidence="1">Membrane</location>
        <topology evidence="1">Single-pass membrane protein</topology>
    </subcellularLocation>
</comment>
<dbReference type="EMBL" id="JAPNKA010000001">
    <property type="protein sequence ID" value="MCY1078358.1"/>
    <property type="molecule type" value="Genomic_DNA"/>
</dbReference>
<dbReference type="InterPro" id="IPR029787">
    <property type="entry name" value="Nucleotide_cyclase"/>
</dbReference>
<proteinExistence type="predicted"/>
<organism evidence="7 8">
    <name type="scientific">Archangium lansingense</name>
    <dbReference type="NCBI Taxonomy" id="2995310"/>
    <lineage>
        <taxon>Bacteria</taxon>
        <taxon>Pseudomonadati</taxon>
        <taxon>Myxococcota</taxon>
        <taxon>Myxococcia</taxon>
        <taxon>Myxococcales</taxon>
        <taxon>Cystobacterineae</taxon>
        <taxon>Archangiaceae</taxon>
        <taxon>Archangium</taxon>
    </lineage>
</organism>
<sequence>MRKESSQDGGSLPPLTSEQDVGSARSDFDDSIVKELLALQPWPRLPLSKERLGGRDGLRFEIRGELGHGGMGQVFRAWDEELQRVVALKFLLPYRGFTSLALQEARAIARLDHENIVRIFDVAEWHSAPGEPRIPFLVMECLEGESLAGLLKQERKPGLRRALEILEAIATGLDHAHQRHIIHRDLKPSNVFISRLGVVKLLDFGLAHLSGNDASVSQRLLAAGTPAYMAPEQWRGEPQDERTDIWAAGLVLFEMLTGRLPFQGASSKELRVLVSSDDPMPSVRDYCPEVPRKVEGLLATALAKEPGRRFQTARELREEVRELEALLTSESEPAGAKSPSVESQRSQVTLLSCRLTGLGGGSGERLDVEDLGELETVFQQTCTEIIQQHGGRSPPQYMGSGLLACFGCHQVREDDSERAVLAGLHLVRNLPAVLRRRLPYLPAALAVCVGIRTDKVVLQDASSDSRERTPTLHGEAPSIAAWLSRQAQPGEVVIGETTWRLVLGGFVTEPLGTRSFEGLAGTVHLEVHRVLREVPRATRIERALAAGGLTPLVGRRRELDRLLKLWEWARRGQGACVLLRGEAGIGKSRLILELREHVSSAEATWIHLQCWSRFNARAHSLVLDLLQDVVQLSRESTPEQQLKELEEQLGTRGVSAEQAHLIGELLALPLPEGSPLHLLTPERRRDQAFEALRDLLLQRSRERPVLVTVEDLHWAFSTHLEFLSYMLDSIERERILVVLSARPEFRSSWSHHPWEHQLTLERLPAGQASTLVKEVAGRRGLPAEMIQYLVSRTDGIPLFIEEMTRMVLELTPAACGGPECPIPITLHELLLARLDLLPSRQKTLAQLCAVVGRGFTFSFLSALSEPGVVHGDAVLQRELSGLVDAGLLQEQSEPGSPAYEFRHALIQDAAYQSLSRGTRRQYHLRIAHALAEHSPKEVQERPEVLAHHYTEAGELVPALHYWAQAGRQAALQYANQEAVGYLSRALELLRRLPDSDERRRQELQIQVGLGIVLVQMRGYLAPEVERTFARVRELFYQVGEALPRLELAYWGIYSYHFARAEYPLAHELAEWLVDLGRRQHNQEMLAQGYRMMATDFFFWGRLRESLEGFEHAMAVSHFDLEQHRALAVRYLTNPLTSALAHTSIVLAMLGQPERSRQRARESVELAQRIGHPHTMAYALTYLAAASQFRRDVHLALKWADEAIAISSERGFWLWNSWSKLIRIWALAELGRPEDHLEELKQAIERWLARGVRAGMPNNCAVLAGFHLKLGQLEEGQRAVSQGLDWVETTGERGCEAELHRLRGELLRTAGREAEAKDSFLRAIAVARSQASGLFELRATVSLGRLLRDQGQPELSRQLLMRLLESLAGEGDSPDIQEARALLEEEASPARVP</sequence>
<dbReference type="InterPro" id="IPR001054">
    <property type="entry name" value="A/G_cyclase"/>
</dbReference>
<keyword evidence="7" id="KW-0808">Transferase</keyword>
<dbReference type="Pfam" id="PF00069">
    <property type="entry name" value="Pkinase"/>
    <property type="match status" value="1"/>
</dbReference>
<evidence type="ECO:0000256" key="2">
    <source>
        <dbReference type="ARBA" id="ARBA00022741"/>
    </source>
</evidence>
<dbReference type="InterPro" id="IPR017441">
    <property type="entry name" value="Protein_kinase_ATP_BS"/>
</dbReference>
<evidence type="ECO:0000256" key="5">
    <source>
        <dbReference type="SAM" id="MobiDB-lite"/>
    </source>
</evidence>
<comment type="caution">
    <text evidence="7">The sequence shown here is derived from an EMBL/GenBank/DDBJ whole genome shotgun (WGS) entry which is preliminary data.</text>
</comment>
<dbReference type="PROSITE" id="PS00107">
    <property type="entry name" value="PROTEIN_KINASE_ATP"/>
    <property type="match status" value="1"/>
</dbReference>
<dbReference type="SUPFAM" id="SSF56112">
    <property type="entry name" value="Protein kinase-like (PK-like)"/>
    <property type="match status" value="1"/>
</dbReference>
<accession>A0ABT4A9L5</accession>
<dbReference type="GO" id="GO:0016301">
    <property type="term" value="F:kinase activity"/>
    <property type="evidence" value="ECO:0007669"/>
    <property type="project" value="UniProtKB-KW"/>
</dbReference>
<feature type="region of interest" description="Disordered" evidence="5">
    <location>
        <begin position="1"/>
        <end position="26"/>
    </location>
</feature>
<keyword evidence="2 4" id="KW-0547">Nucleotide-binding</keyword>
<keyword evidence="8" id="KW-1185">Reference proteome</keyword>
<dbReference type="Gene3D" id="3.30.70.1230">
    <property type="entry name" value="Nucleotide cyclase"/>
    <property type="match status" value="1"/>
</dbReference>
<dbReference type="PROSITE" id="PS50011">
    <property type="entry name" value="PROTEIN_KINASE_DOM"/>
    <property type="match status" value="1"/>
</dbReference>
<dbReference type="CDD" id="cd14014">
    <property type="entry name" value="STKc_PknB_like"/>
    <property type="match status" value="1"/>
</dbReference>
<dbReference type="InterPro" id="IPR008271">
    <property type="entry name" value="Ser/Thr_kinase_AS"/>
</dbReference>
<dbReference type="InterPro" id="IPR027417">
    <property type="entry name" value="P-loop_NTPase"/>
</dbReference>
<keyword evidence="3 4" id="KW-0067">ATP-binding</keyword>
<dbReference type="InterPro" id="IPR011990">
    <property type="entry name" value="TPR-like_helical_dom_sf"/>
</dbReference>
<protein>
    <submittedName>
        <fullName evidence="7">Protein kinase</fullName>
    </submittedName>
</protein>
<dbReference type="Gene3D" id="1.25.40.10">
    <property type="entry name" value="Tetratricopeptide repeat domain"/>
    <property type="match status" value="2"/>
</dbReference>
<evidence type="ECO:0000313" key="7">
    <source>
        <dbReference type="EMBL" id="MCY1078358.1"/>
    </source>
</evidence>
<dbReference type="SUPFAM" id="SSF48452">
    <property type="entry name" value="TPR-like"/>
    <property type="match status" value="2"/>
</dbReference>